<dbReference type="FunFam" id="3.40.50.720:FF:000084">
    <property type="entry name" value="Short-chain dehydrogenase reductase"/>
    <property type="match status" value="1"/>
</dbReference>
<dbReference type="RefSeq" id="WP_201025356.1">
    <property type="nucleotide sequence ID" value="NZ_CP014226.1"/>
</dbReference>
<dbReference type="GO" id="GO:0032787">
    <property type="term" value="P:monocarboxylic acid metabolic process"/>
    <property type="evidence" value="ECO:0007669"/>
    <property type="project" value="UniProtKB-ARBA"/>
</dbReference>
<dbReference type="PRINTS" id="PR00081">
    <property type="entry name" value="GDHRDH"/>
</dbReference>
<dbReference type="InterPro" id="IPR020904">
    <property type="entry name" value="Sc_DH/Rdtase_CS"/>
</dbReference>
<dbReference type="GO" id="GO:0004316">
    <property type="term" value="F:3-oxoacyl-[acyl-carrier-protein] reductase (NADPH) activity"/>
    <property type="evidence" value="ECO:0007669"/>
    <property type="project" value="UniProtKB-EC"/>
</dbReference>
<dbReference type="InterPro" id="IPR057326">
    <property type="entry name" value="KR_dom"/>
</dbReference>
<reference evidence="3 4" key="1">
    <citation type="journal article" date="2016" name="Genome Announc.">
        <title>Draft Genome Sequence of 'Halomonas chromatireducens' Strain AGD 8-3, a Haloalkaliphilic Chromate- and Selenite-Reducing Gammaproteobacterium.</title>
        <authorList>
            <person name="Sharko F.S."/>
            <person name="Shapovalova A.A."/>
            <person name="Tsygankova S.V."/>
            <person name="Komova A.V."/>
            <person name="Boulygina E.S."/>
            <person name="Teslyuk A.B."/>
            <person name="Gotovtsev P.M."/>
            <person name="Namsaraev Z.B."/>
            <person name="Khijniak T.V."/>
            <person name="Nedoluzhko A.V."/>
            <person name="Vasilov R.G."/>
        </authorList>
    </citation>
    <scope>NUCLEOTIDE SEQUENCE [LARGE SCALE GENOMIC DNA]</scope>
    <source>
        <strain evidence="3 4">AGD 8-3</strain>
    </source>
</reference>
<dbReference type="PROSITE" id="PS00061">
    <property type="entry name" value="ADH_SHORT"/>
    <property type="match status" value="1"/>
</dbReference>
<evidence type="ECO:0000313" key="4">
    <source>
        <dbReference type="Proteomes" id="UP000063387"/>
    </source>
</evidence>
<dbReference type="AlphaFoldDB" id="A0A0X8HBV9"/>
<dbReference type="PANTHER" id="PTHR42879">
    <property type="entry name" value="3-OXOACYL-(ACYL-CARRIER-PROTEIN) REDUCTASE"/>
    <property type="match status" value="1"/>
</dbReference>
<proteinExistence type="inferred from homology"/>
<dbReference type="InterPro" id="IPR002347">
    <property type="entry name" value="SDR_fam"/>
</dbReference>
<keyword evidence="4" id="KW-1185">Reference proteome</keyword>
<evidence type="ECO:0000259" key="2">
    <source>
        <dbReference type="SMART" id="SM00822"/>
    </source>
</evidence>
<evidence type="ECO:0000256" key="1">
    <source>
        <dbReference type="ARBA" id="ARBA00006484"/>
    </source>
</evidence>
<sequence length="257" mass="26421">MSDDVNENMNESEMQGKRVVITGGGSGIGADMAQAFAEAGAAVTITGRRGAALEAVAKGHPNVSTAVADVTSEADMIALFERLGEVDIVIANAGAADSAPLSRTSLAQWQRMLEVNLTGVFLTLREGLRHLNDGGRLIAVASTAGLKGYAYVAPYCAAKHGVVGLVRALARETAGRDITVNALCPGFTDTPLLEASIANVVDKTGQSPEQARAHFQSTNPTGRLIRPAEVTATALWLCGPHSGAITGQAISISGGEA</sequence>
<dbReference type="EMBL" id="CP014226">
    <property type="protein sequence ID" value="AMC99785.1"/>
    <property type="molecule type" value="Genomic_DNA"/>
</dbReference>
<dbReference type="PANTHER" id="PTHR42879:SF2">
    <property type="entry name" value="3-OXOACYL-[ACYL-CARRIER-PROTEIN] REDUCTASE FABG"/>
    <property type="match status" value="1"/>
</dbReference>
<organism evidence="3 4">
    <name type="scientific">Halomonas chromatireducens</name>
    <dbReference type="NCBI Taxonomy" id="507626"/>
    <lineage>
        <taxon>Bacteria</taxon>
        <taxon>Pseudomonadati</taxon>
        <taxon>Pseudomonadota</taxon>
        <taxon>Gammaproteobacteria</taxon>
        <taxon>Oceanospirillales</taxon>
        <taxon>Halomonadaceae</taxon>
        <taxon>Halomonas</taxon>
    </lineage>
</organism>
<dbReference type="InterPro" id="IPR036291">
    <property type="entry name" value="NAD(P)-bd_dom_sf"/>
</dbReference>
<dbReference type="InterPro" id="IPR050259">
    <property type="entry name" value="SDR"/>
</dbReference>
<gene>
    <name evidence="3" type="primary">fabG_2</name>
    <name evidence="3" type="ORF">LOKO_00704</name>
</gene>
<dbReference type="Pfam" id="PF13561">
    <property type="entry name" value="adh_short_C2"/>
    <property type="match status" value="1"/>
</dbReference>
<dbReference type="Gene3D" id="3.40.50.720">
    <property type="entry name" value="NAD(P)-binding Rossmann-like Domain"/>
    <property type="match status" value="1"/>
</dbReference>
<dbReference type="KEGG" id="hco:LOKO_00704"/>
<reference evidence="3 4" key="2">
    <citation type="submission" date="2016-02" db="EMBL/GenBank/DDBJ databases">
        <authorList>
            <person name="Wen L."/>
            <person name="He K."/>
            <person name="Yang H."/>
        </authorList>
    </citation>
    <scope>NUCLEOTIDE SEQUENCE [LARGE SCALE GENOMIC DNA]</scope>
    <source>
        <strain evidence="3 4">AGD 8-3</strain>
    </source>
</reference>
<dbReference type="CDD" id="cd05233">
    <property type="entry name" value="SDR_c"/>
    <property type="match status" value="1"/>
</dbReference>
<dbReference type="PATRIC" id="fig|507626.3.peg.695"/>
<feature type="domain" description="Ketoreductase" evidence="2">
    <location>
        <begin position="17"/>
        <end position="177"/>
    </location>
</feature>
<name>A0A0X8HBV9_9GAMM</name>
<dbReference type="SUPFAM" id="SSF51735">
    <property type="entry name" value="NAD(P)-binding Rossmann-fold domains"/>
    <property type="match status" value="1"/>
</dbReference>
<dbReference type="SMART" id="SM00822">
    <property type="entry name" value="PKS_KR"/>
    <property type="match status" value="1"/>
</dbReference>
<dbReference type="EC" id="1.1.1.100" evidence="3"/>
<evidence type="ECO:0000313" key="3">
    <source>
        <dbReference type="EMBL" id="AMC99785.1"/>
    </source>
</evidence>
<protein>
    <submittedName>
        <fullName evidence="3">3-oxoacyl-[acyl-carrier-protein] reductase FabG</fullName>
        <ecNumber evidence="3">1.1.1.100</ecNumber>
    </submittedName>
</protein>
<comment type="similarity">
    <text evidence="1">Belongs to the short-chain dehydrogenases/reductases (SDR) family.</text>
</comment>
<accession>A0A0X8HBV9</accession>
<dbReference type="Proteomes" id="UP000063387">
    <property type="component" value="Chromosome"/>
</dbReference>
<dbReference type="STRING" id="507626.LOKO_00704"/>
<keyword evidence="3" id="KW-0560">Oxidoreductase</keyword>
<dbReference type="PRINTS" id="PR00080">
    <property type="entry name" value="SDRFAMILY"/>
</dbReference>